<comment type="similarity">
    <text evidence="1">Belongs to the iron/ascorbate-dependent oxidoreductase family.</text>
</comment>
<evidence type="ECO:0000313" key="4">
    <source>
        <dbReference type="Proteomes" id="UP001250932"/>
    </source>
</evidence>
<feature type="domain" description="Fe2OG dioxygenase" evidence="2">
    <location>
        <begin position="158"/>
        <end position="271"/>
    </location>
</feature>
<organism evidence="3 4">
    <name type="scientific">Candidatus Nitronereus thalassa</name>
    <dbReference type="NCBI Taxonomy" id="3020898"/>
    <lineage>
        <taxon>Bacteria</taxon>
        <taxon>Pseudomonadati</taxon>
        <taxon>Nitrospirota</taxon>
        <taxon>Nitrospiria</taxon>
        <taxon>Nitrospirales</taxon>
        <taxon>Nitrospiraceae</taxon>
        <taxon>Candidatus Nitronereus</taxon>
    </lineage>
</organism>
<gene>
    <name evidence="3" type="ORF">PPG34_09015</name>
</gene>
<reference evidence="3 4" key="1">
    <citation type="journal article" date="2023" name="ISME J.">
        <title>Cultivation and genomic characterization of novel and ubiquitous marine nitrite-oxidizing bacteria from the Nitrospirales.</title>
        <authorList>
            <person name="Mueller A.J."/>
            <person name="Daebeler A."/>
            <person name="Herbold C.W."/>
            <person name="Kirkegaard R.H."/>
            <person name="Daims H."/>
        </authorList>
    </citation>
    <scope>NUCLEOTIDE SEQUENCE [LARGE SCALE GENOMIC DNA]</scope>
    <source>
        <strain evidence="3 4">EB</strain>
    </source>
</reference>
<sequence length="272" mass="31260">MGANIDHEDRLPTISEDWTDSLTLVEILQDFTELTMTHHQMPDLSRLDWSSISLSLYTHGWAQVPHLVHASVCQSLTKLYDQDRYFRSRIDMARYHFGQGTYAYFADPLPSVVAHLRTHLYTRLAPIANHMMELMNQPQRYPRTHGAFRKECHRQGQTKPTPLLLRYEMNGFNCLHRDIYGPTLFPLQAMVMLSQPGQEFEGGEFLLVENRPRQQARGTVLKPHIGDLIIFPVSDRPVQGKRGMLRASLRHGVSPVTSGQRYALGIIFHDAK</sequence>
<keyword evidence="4" id="KW-1185">Reference proteome</keyword>
<evidence type="ECO:0000256" key="1">
    <source>
        <dbReference type="RuleBase" id="RU003682"/>
    </source>
</evidence>
<dbReference type="PROSITE" id="PS51471">
    <property type="entry name" value="FE2OG_OXY"/>
    <property type="match status" value="1"/>
</dbReference>
<dbReference type="Pfam" id="PF09859">
    <property type="entry name" value="Oxygenase-NA"/>
    <property type="match status" value="1"/>
</dbReference>
<proteinExistence type="inferred from homology"/>
<dbReference type="Gene3D" id="2.60.120.620">
    <property type="entry name" value="q2cbj1_9rhob like domain"/>
    <property type="match status" value="1"/>
</dbReference>
<accession>A0ABU3K815</accession>
<keyword evidence="1" id="KW-0479">Metal-binding</keyword>
<evidence type="ECO:0000259" key="2">
    <source>
        <dbReference type="PROSITE" id="PS51471"/>
    </source>
</evidence>
<dbReference type="EMBL" id="JAQOUE010000001">
    <property type="protein sequence ID" value="MDT7042493.1"/>
    <property type="molecule type" value="Genomic_DNA"/>
</dbReference>
<dbReference type="InterPro" id="IPR018655">
    <property type="entry name" value="DUF2086"/>
</dbReference>
<keyword evidence="1" id="KW-0560">Oxidoreductase</keyword>
<keyword evidence="1" id="KW-0408">Iron</keyword>
<evidence type="ECO:0000313" key="3">
    <source>
        <dbReference type="EMBL" id="MDT7042493.1"/>
    </source>
</evidence>
<dbReference type="InterPro" id="IPR005123">
    <property type="entry name" value="Oxoglu/Fe-dep_dioxygenase_dom"/>
</dbReference>
<dbReference type="Proteomes" id="UP001250932">
    <property type="component" value="Unassembled WGS sequence"/>
</dbReference>
<dbReference type="RefSeq" id="WP_313832904.1">
    <property type="nucleotide sequence ID" value="NZ_JAQOUE010000001.1"/>
</dbReference>
<name>A0ABU3K815_9BACT</name>
<comment type="caution">
    <text evidence="3">The sequence shown here is derived from an EMBL/GenBank/DDBJ whole genome shotgun (WGS) entry which is preliminary data.</text>
</comment>
<protein>
    <submittedName>
        <fullName evidence="3">2OG-Fe(II) oxygenase</fullName>
    </submittedName>
</protein>